<keyword evidence="1" id="KW-0238">DNA-binding</keyword>
<dbReference type="PANTHER" id="PTHR46558">
    <property type="entry name" value="TRACRIPTIONAL REGULATORY PROTEIN-RELATED-RELATED"/>
    <property type="match status" value="1"/>
</dbReference>
<dbReference type="Proteomes" id="UP000095746">
    <property type="component" value="Unassembled WGS sequence"/>
</dbReference>
<gene>
    <name evidence="2" type="ORF">ERS852411_01633</name>
</gene>
<dbReference type="InterPro" id="IPR001387">
    <property type="entry name" value="Cro/C1-type_HTH"/>
</dbReference>
<proteinExistence type="predicted"/>
<organism evidence="2 3">
    <name type="scientific">Flavonifractor plautii</name>
    <name type="common">Fusobacterium plautii</name>
    <dbReference type="NCBI Taxonomy" id="292800"/>
    <lineage>
        <taxon>Bacteria</taxon>
        <taxon>Bacillati</taxon>
        <taxon>Bacillota</taxon>
        <taxon>Clostridia</taxon>
        <taxon>Eubacteriales</taxon>
        <taxon>Oscillospiraceae</taxon>
        <taxon>Flavonifractor</taxon>
    </lineage>
</organism>
<name>A0A174FLL0_FLAPL</name>
<dbReference type="EMBL" id="CYZT01000101">
    <property type="protein sequence ID" value="CUO49025.1"/>
    <property type="molecule type" value="Genomic_DNA"/>
</dbReference>
<evidence type="ECO:0000313" key="3">
    <source>
        <dbReference type="Proteomes" id="UP000095746"/>
    </source>
</evidence>
<evidence type="ECO:0000313" key="2">
    <source>
        <dbReference type="EMBL" id="CUO49025.1"/>
    </source>
</evidence>
<dbReference type="SUPFAM" id="SSF47413">
    <property type="entry name" value="lambda repressor-like DNA-binding domains"/>
    <property type="match status" value="1"/>
</dbReference>
<reference evidence="2 3" key="1">
    <citation type="submission" date="2015-09" db="EMBL/GenBank/DDBJ databases">
        <authorList>
            <consortium name="Pathogen Informatics"/>
        </authorList>
    </citation>
    <scope>NUCLEOTIDE SEQUENCE [LARGE SCALE GENOMIC DNA]</scope>
    <source>
        <strain evidence="2 3">2789STDY5608854</strain>
    </source>
</reference>
<protein>
    <submittedName>
        <fullName evidence="2">Transcriptional repressor DicA</fullName>
    </submittedName>
</protein>
<accession>A0A174FLL0</accession>
<dbReference type="InterPro" id="IPR010982">
    <property type="entry name" value="Lambda_DNA-bd_dom_sf"/>
</dbReference>
<dbReference type="GeneID" id="63975135"/>
<dbReference type="SMART" id="SM00530">
    <property type="entry name" value="HTH_XRE"/>
    <property type="match status" value="1"/>
</dbReference>
<dbReference type="RefSeq" id="WP_007494829.1">
    <property type="nucleotide sequence ID" value="NZ_CANCWG010000011.1"/>
</dbReference>
<evidence type="ECO:0000256" key="1">
    <source>
        <dbReference type="ARBA" id="ARBA00023125"/>
    </source>
</evidence>
<dbReference type="GO" id="GO:0003677">
    <property type="term" value="F:DNA binding"/>
    <property type="evidence" value="ECO:0007669"/>
    <property type="project" value="UniProtKB-KW"/>
</dbReference>
<dbReference type="PANTHER" id="PTHR46558:SF4">
    <property type="entry name" value="DNA-BIDING PHAGE PROTEIN"/>
    <property type="match status" value="1"/>
</dbReference>
<dbReference type="PROSITE" id="PS50943">
    <property type="entry name" value="HTH_CROC1"/>
    <property type="match status" value="1"/>
</dbReference>
<dbReference type="Pfam" id="PF01381">
    <property type="entry name" value="HTH_3"/>
    <property type="match status" value="1"/>
</dbReference>
<dbReference type="AlphaFoldDB" id="A0A174FLL0"/>
<dbReference type="Gene3D" id="1.10.260.40">
    <property type="entry name" value="lambda repressor-like DNA-binding domains"/>
    <property type="match status" value="1"/>
</dbReference>
<sequence length="344" mass="38543">MENKKTFGAYICRRRKELGLTQREFADRLFVTESAVSKWERGMSYPDITLIRDICAILQVSEHELLTASEDVEARTAETLAKKYLSLLRRLRWIQYILYGGTALICLICNLAVGHTLDWFWLVLTGELVGASLTLLPILVKQYRGVITLGGFTLSLELLLLAACLFSGGDWFLLASAGVLLGLGAAFLPGALRELPRPLGEHKAVLYLGTETLLLCALLWVSCAYDGADWFPIPTLPAVLFGLTLPWAWVLICRYAPISRWWKGTACLGAACVFLPLVNPVIDRLVRLGGGTVERLHGFWFRPDFTRWAENWYFNENVLLLLWLALVAAAALCALRALLRRREA</sequence>
<dbReference type="CDD" id="cd00093">
    <property type="entry name" value="HTH_XRE"/>
    <property type="match status" value="1"/>
</dbReference>